<proteinExistence type="predicted"/>
<keyword evidence="1" id="KW-0472">Membrane</keyword>
<comment type="caution">
    <text evidence="2">The sequence shown here is derived from an EMBL/GenBank/DDBJ whole genome shotgun (WGS) entry which is preliminary data.</text>
</comment>
<feature type="transmembrane region" description="Helical" evidence="1">
    <location>
        <begin position="50"/>
        <end position="69"/>
    </location>
</feature>
<keyword evidence="1" id="KW-1133">Transmembrane helix</keyword>
<dbReference type="EMBL" id="JANX01000162">
    <property type="protein sequence ID" value="KGM33637.1"/>
    <property type="molecule type" value="Genomic_DNA"/>
</dbReference>
<sequence>MKDAEEIKPLTSARGIAAVIVVLFHLQTTINGLCGRAILPISFETDYIGIISDGYIAVDFFFVLSGFIISRANRYLFEGNLRPNHYGYF</sequence>
<dbReference type="RefSeq" id="WP_034838026.1">
    <property type="nucleotide sequence ID" value="NZ_JANX01000162.1"/>
</dbReference>
<evidence type="ECO:0008006" key="4">
    <source>
        <dbReference type="Google" id="ProtNLM"/>
    </source>
</evidence>
<organism evidence="2 3">
    <name type="scientific">Inquilinus limosus MP06</name>
    <dbReference type="NCBI Taxonomy" id="1398085"/>
    <lineage>
        <taxon>Bacteria</taxon>
        <taxon>Pseudomonadati</taxon>
        <taxon>Pseudomonadota</taxon>
        <taxon>Alphaproteobacteria</taxon>
        <taxon>Rhodospirillales</taxon>
        <taxon>Rhodospirillaceae</taxon>
        <taxon>Inquilinus</taxon>
    </lineage>
</organism>
<keyword evidence="1" id="KW-0812">Transmembrane</keyword>
<name>A0A0A0D9I2_9PROT</name>
<reference evidence="2 3" key="1">
    <citation type="submission" date="2014-01" db="EMBL/GenBank/DDBJ databases">
        <title>Genome sequence determination for a cystic fibrosis isolate, Inquilinus limosus.</title>
        <authorList>
            <person name="Pino M."/>
            <person name="Di Conza J."/>
            <person name="Gutkind G."/>
        </authorList>
    </citation>
    <scope>NUCLEOTIDE SEQUENCE [LARGE SCALE GENOMIC DNA]</scope>
    <source>
        <strain evidence="2 3">MP06</strain>
    </source>
</reference>
<dbReference type="Proteomes" id="UP000029995">
    <property type="component" value="Unassembled WGS sequence"/>
</dbReference>
<gene>
    <name evidence="2" type="ORF">P409_14645</name>
</gene>
<dbReference type="OrthoDB" id="505919at2"/>
<protein>
    <recommendedName>
        <fullName evidence="4">Acyltransferase 3 domain-containing protein</fullName>
    </recommendedName>
</protein>
<accession>A0A0A0D9I2</accession>
<dbReference type="AlphaFoldDB" id="A0A0A0D9I2"/>
<evidence type="ECO:0000313" key="3">
    <source>
        <dbReference type="Proteomes" id="UP000029995"/>
    </source>
</evidence>
<evidence type="ECO:0000313" key="2">
    <source>
        <dbReference type="EMBL" id="KGM33637.1"/>
    </source>
</evidence>
<feature type="transmembrane region" description="Helical" evidence="1">
    <location>
        <begin position="12"/>
        <end position="30"/>
    </location>
</feature>
<evidence type="ECO:0000256" key="1">
    <source>
        <dbReference type="SAM" id="Phobius"/>
    </source>
</evidence>